<comment type="subcellular location">
    <subcellularLocation>
        <location evidence="8">Endomembrane system</location>
        <topology evidence="8">Single-pass membrane protein</topology>
    </subcellularLocation>
</comment>
<evidence type="ECO:0000256" key="6">
    <source>
        <dbReference type="ARBA" id="ARBA00023010"/>
    </source>
</evidence>
<keyword evidence="6" id="KW-0811">Translocation</keyword>
<keyword evidence="7 10" id="KW-0472">Membrane</keyword>
<dbReference type="Pfam" id="PF03911">
    <property type="entry name" value="Sec61_beta"/>
    <property type="match status" value="1"/>
</dbReference>
<proteinExistence type="inferred from homology"/>
<evidence type="ECO:0000256" key="8">
    <source>
        <dbReference type="ARBA" id="ARBA00037847"/>
    </source>
</evidence>
<evidence type="ECO:0000256" key="2">
    <source>
        <dbReference type="ARBA" id="ARBA00022448"/>
    </source>
</evidence>
<comment type="similarity">
    <text evidence="1">Belongs to the SEC61-beta family.</text>
</comment>
<reference evidence="11" key="1">
    <citation type="submission" date="2022-09" db="EMBL/GenBank/DDBJ databases">
        <title>Actin cytoskeleton and complex cell architecture in an #Asgard archaeon.</title>
        <authorList>
            <person name="Ponce Toledo R.I."/>
            <person name="Schleper C."/>
            <person name="Rodrigues Oliveira T."/>
            <person name="Wollweber F."/>
            <person name="Xu J."/>
            <person name="Rittmann S."/>
            <person name="Klingl A."/>
            <person name="Pilhofer M."/>
        </authorList>
    </citation>
    <scope>NUCLEOTIDE SEQUENCE</scope>
    <source>
        <strain evidence="11">B-35</strain>
    </source>
</reference>
<protein>
    <recommendedName>
        <fullName evidence="13">Preprotein translocase subunit SecG</fullName>
    </recommendedName>
</protein>
<keyword evidence="5 10" id="KW-1133">Transmembrane helix</keyword>
<gene>
    <name evidence="11" type="ORF">NEF87_004445</name>
</gene>
<evidence type="ECO:0008006" key="13">
    <source>
        <dbReference type="Google" id="ProtNLM"/>
    </source>
</evidence>
<name>A0ABY6HXA5_9ARCH</name>
<evidence type="ECO:0000256" key="5">
    <source>
        <dbReference type="ARBA" id="ARBA00022989"/>
    </source>
</evidence>
<keyword evidence="2" id="KW-0813">Transport</keyword>
<dbReference type="EMBL" id="CP104013">
    <property type="protein sequence ID" value="UYP48160.1"/>
    <property type="molecule type" value="Genomic_DNA"/>
</dbReference>
<feature type="transmembrane region" description="Helical" evidence="10">
    <location>
        <begin position="50"/>
        <end position="73"/>
    </location>
</feature>
<evidence type="ECO:0000256" key="10">
    <source>
        <dbReference type="SAM" id="Phobius"/>
    </source>
</evidence>
<evidence type="ECO:0000256" key="9">
    <source>
        <dbReference type="SAM" id="MobiDB-lite"/>
    </source>
</evidence>
<evidence type="ECO:0000256" key="1">
    <source>
        <dbReference type="ARBA" id="ARBA00006103"/>
    </source>
</evidence>
<evidence type="ECO:0000256" key="3">
    <source>
        <dbReference type="ARBA" id="ARBA00022692"/>
    </source>
</evidence>
<evidence type="ECO:0000256" key="4">
    <source>
        <dbReference type="ARBA" id="ARBA00022927"/>
    </source>
</evidence>
<keyword evidence="4" id="KW-0653">Protein transport</keyword>
<evidence type="ECO:0000256" key="7">
    <source>
        <dbReference type="ARBA" id="ARBA00023136"/>
    </source>
</evidence>
<evidence type="ECO:0000313" key="12">
    <source>
        <dbReference type="Proteomes" id="UP001208689"/>
    </source>
</evidence>
<feature type="region of interest" description="Disordered" evidence="9">
    <location>
        <begin position="1"/>
        <end position="26"/>
    </location>
</feature>
<dbReference type="InterPro" id="IPR016482">
    <property type="entry name" value="SecG/Sec61-beta/Sbh"/>
</dbReference>
<sequence length="75" mass="8126">MFYVLNMSQKNKSKRQKRRSADGPMPSGGAGLIRFYQDASNGIKISPITAIVLSVLLIAIVIVGQVTSIFDWIGG</sequence>
<accession>A0ABY6HXA5</accession>
<organism evidence="11 12">
    <name type="scientific">Candidatus Lokiarchaeum ossiferum</name>
    <dbReference type="NCBI Taxonomy" id="2951803"/>
    <lineage>
        <taxon>Archaea</taxon>
        <taxon>Promethearchaeati</taxon>
        <taxon>Promethearchaeota</taxon>
        <taxon>Promethearchaeia</taxon>
        <taxon>Promethearchaeales</taxon>
        <taxon>Promethearchaeaceae</taxon>
        <taxon>Candidatus Lokiarchaeum</taxon>
    </lineage>
</organism>
<keyword evidence="3 10" id="KW-0812">Transmembrane</keyword>
<keyword evidence="12" id="KW-1185">Reference proteome</keyword>
<dbReference type="Proteomes" id="UP001208689">
    <property type="component" value="Chromosome"/>
</dbReference>
<evidence type="ECO:0000313" key="11">
    <source>
        <dbReference type="EMBL" id="UYP48160.1"/>
    </source>
</evidence>